<gene>
    <name evidence="1" type="ORF">WS72_28020</name>
</gene>
<name>A0ABR5T645_9BURK</name>
<proteinExistence type="predicted"/>
<dbReference type="Proteomes" id="UP000070255">
    <property type="component" value="Unassembled WGS sequence"/>
</dbReference>
<protein>
    <recommendedName>
        <fullName evidence="3">Monooxygenase</fullName>
    </recommendedName>
</protein>
<dbReference type="InterPro" id="IPR011008">
    <property type="entry name" value="Dimeric_a/b-barrel"/>
</dbReference>
<evidence type="ECO:0008006" key="3">
    <source>
        <dbReference type="Google" id="ProtNLM"/>
    </source>
</evidence>
<evidence type="ECO:0000313" key="1">
    <source>
        <dbReference type="EMBL" id="KWZ38665.1"/>
    </source>
</evidence>
<dbReference type="Gene3D" id="3.30.70.100">
    <property type="match status" value="1"/>
</dbReference>
<dbReference type="SUPFAM" id="SSF54909">
    <property type="entry name" value="Dimeric alpha+beta barrel"/>
    <property type="match status" value="1"/>
</dbReference>
<evidence type="ECO:0000313" key="2">
    <source>
        <dbReference type="Proteomes" id="UP000070255"/>
    </source>
</evidence>
<comment type="caution">
    <text evidence="1">The sequence shown here is derived from an EMBL/GenBank/DDBJ whole genome shotgun (WGS) entry which is preliminary data.</text>
</comment>
<keyword evidence="2" id="KW-1185">Reference proteome</keyword>
<sequence>MIAAIVQYRLPPSIDIKACEEHFRKIAPGFRTVPGLTCKQFIYAEDGWAGGVYRWKTRADAEAFLQFGAVARRYPRALRHGSVDFHGLGGLRGGV</sequence>
<accession>A0ABR5T645</accession>
<organism evidence="1 2">
    <name type="scientific">Burkholderia savannae</name>
    <dbReference type="NCBI Taxonomy" id="1637837"/>
    <lineage>
        <taxon>Bacteria</taxon>
        <taxon>Pseudomonadati</taxon>
        <taxon>Pseudomonadota</taxon>
        <taxon>Betaproteobacteria</taxon>
        <taxon>Burkholderiales</taxon>
        <taxon>Burkholderiaceae</taxon>
        <taxon>Burkholderia</taxon>
        <taxon>pseudomallei group</taxon>
    </lineage>
</organism>
<reference evidence="1 2" key="1">
    <citation type="submission" date="2015-11" db="EMBL/GenBank/DDBJ databases">
        <authorList>
            <person name="Sahl J."/>
            <person name="Wagner D."/>
            <person name="Keim P."/>
        </authorList>
    </citation>
    <scope>NUCLEOTIDE SEQUENCE [LARGE SCALE GENOMIC DNA]</scope>
    <source>
        <strain evidence="1 2">BDU18</strain>
    </source>
</reference>
<dbReference type="RefSeq" id="WP_060822964.1">
    <property type="nucleotide sequence ID" value="NZ_LNJQ01000004.1"/>
</dbReference>
<dbReference type="EMBL" id="LNJQ01000004">
    <property type="protein sequence ID" value="KWZ38665.1"/>
    <property type="molecule type" value="Genomic_DNA"/>
</dbReference>